<proteinExistence type="predicted"/>
<feature type="non-terminal residue" evidence="2">
    <location>
        <position position="1"/>
    </location>
</feature>
<feature type="compositionally biased region" description="Basic and acidic residues" evidence="1">
    <location>
        <begin position="1"/>
        <end position="13"/>
    </location>
</feature>
<protein>
    <submittedName>
        <fullName evidence="2">Uncharacterized protein</fullName>
    </submittedName>
</protein>
<dbReference type="EMBL" id="BKCJ010131490">
    <property type="protein sequence ID" value="GEX80856.1"/>
    <property type="molecule type" value="Genomic_DNA"/>
</dbReference>
<name>A0A699HF38_TANCI</name>
<accession>A0A699HF38</accession>
<gene>
    <name evidence="2" type="ORF">Tci_352831</name>
</gene>
<sequence length="104" mass="11894">KRGEDPRGERDGLKIQGTGLKRGSVSRARRKHMDALVDDRRKKVNAPLRKISIWSGKKADSLNSNVVFSPDLKLHYFDRDDMEFEDFKQVVKEAKHENASSKNG</sequence>
<evidence type="ECO:0000256" key="1">
    <source>
        <dbReference type="SAM" id="MobiDB-lite"/>
    </source>
</evidence>
<dbReference type="AlphaFoldDB" id="A0A699HF38"/>
<reference evidence="2" key="1">
    <citation type="journal article" date="2019" name="Sci. Rep.">
        <title>Draft genome of Tanacetum cinerariifolium, the natural source of mosquito coil.</title>
        <authorList>
            <person name="Yamashiro T."/>
            <person name="Shiraishi A."/>
            <person name="Satake H."/>
            <person name="Nakayama K."/>
        </authorList>
    </citation>
    <scope>NUCLEOTIDE SEQUENCE</scope>
</reference>
<feature type="region of interest" description="Disordered" evidence="1">
    <location>
        <begin position="1"/>
        <end position="32"/>
    </location>
</feature>
<evidence type="ECO:0000313" key="2">
    <source>
        <dbReference type="EMBL" id="GEX80856.1"/>
    </source>
</evidence>
<organism evidence="2">
    <name type="scientific">Tanacetum cinerariifolium</name>
    <name type="common">Dalmatian daisy</name>
    <name type="synonym">Chrysanthemum cinerariifolium</name>
    <dbReference type="NCBI Taxonomy" id="118510"/>
    <lineage>
        <taxon>Eukaryota</taxon>
        <taxon>Viridiplantae</taxon>
        <taxon>Streptophyta</taxon>
        <taxon>Embryophyta</taxon>
        <taxon>Tracheophyta</taxon>
        <taxon>Spermatophyta</taxon>
        <taxon>Magnoliopsida</taxon>
        <taxon>eudicotyledons</taxon>
        <taxon>Gunneridae</taxon>
        <taxon>Pentapetalae</taxon>
        <taxon>asterids</taxon>
        <taxon>campanulids</taxon>
        <taxon>Asterales</taxon>
        <taxon>Asteraceae</taxon>
        <taxon>Asteroideae</taxon>
        <taxon>Anthemideae</taxon>
        <taxon>Anthemidinae</taxon>
        <taxon>Tanacetum</taxon>
    </lineage>
</organism>
<comment type="caution">
    <text evidence="2">The sequence shown here is derived from an EMBL/GenBank/DDBJ whole genome shotgun (WGS) entry which is preliminary data.</text>
</comment>